<gene>
    <name evidence="1" type="ORF">GGR05_004248</name>
</gene>
<evidence type="ECO:0000313" key="2">
    <source>
        <dbReference type="Proteomes" id="UP000531216"/>
    </source>
</evidence>
<dbReference type="Proteomes" id="UP000531216">
    <property type="component" value="Unassembled WGS sequence"/>
</dbReference>
<sequence length="27" mass="2543">MSAAGLSSAFEVECGGEAVAQVTVSAA</sequence>
<keyword evidence="2" id="KW-1185">Reference proteome</keyword>
<feature type="non-terminal residue" evidence="1">
    <location>
        <position position="27"/>
    </location>
</feature>
<name>A0A7W6BU58_9HYPH</name>
<dbReference type="EMBL" id="JACIDO010000016">
    <property type="protein sequence ID" value="MBB3938078.1"/>
    <property type="molecule type" value="Genomic_DNA"/>
</dbReference>
<accession>A0A7W6BU58</accession>
<reference evidence="1 2" key="1">
    <citation type="submission" date="2020-08" db="EMBL/GenBank/DDBJ databases">
        <title>Genomic Encyclopedia of Type Strains, Phase IV (KMG-IV): sequencing the most valuable type-strain genomes for metagenomic binning, comparative biology and taxonomic classification.</title>
        <authorList>
            <person name="Goeker M."/>
        </authorList>
    </citation>
    <scope>NUCLEOTIDE SEQUENCE [LARGE SCALE GENOMIC DNA]</scope>
    <source>
        <strain evidence="1 2">DSM 25024</strain>
    </source>
</reference>
<evidence type="ECO:0000313" key="1">
    <source>
        <dbReference type="EMBL" id="MBB3938078.1"/>
    </source>
</evidence>
<organism evidence="1 2">
    <name type="scientific">Aureimonas phyllosphaerae</name>
    <dbReference type="NCBI Taxonomy" id="1166078"/>
    <lineage>
        <taxon>Bacteria</taxon>
        <taxon>Pseudomonadati</taxon>
        <taxon>Pseudomonadota</taxon>
        <taxon>Alphaproteobacteria</taxon>
        <taxon>Hyphomicrobiales</taxon>
        <taxon>Aurantimonadaceae</taxon>
        <taxon>Aureimonas</taxon>
    </lineage>
</organism>
<proteinExistence type="predicted"/>
<protein>
    <submittedName>
        <fullName evidence="1">Uncharacterized protein</fullName>
    </submittedName>
</protein>
<dbReference type="AlphaFoldDB" id="A0A7W6BU58"/>
<comment type="caution">
    <text evidence="1">The sequence shown here is derived from an EMBL/GenBank/DDBJ whole genome shotgun (WGS) entry which is preliminary data.</text>
</comment>